<evidence type="ECO:0000313" key="1">
    <source>
        <dbReference type="EMBL" id="GFZ87370.1"/>
    </source>
</evidence>
<comment type="caution">
    <text evidence="1">The sequence shown here is derived from an EMBL/GenBank/DDBJ whole genome shotgun (WGS) entry which is preliminary data.</text>
</comment>
<dbReference type="RefSeq" id="WP_188606069.1">
    <property type="nucleotide sequence ID" value="NZ_BMIC01000003.1"/>
</dbReference>
<dbReference type="AlphaFoldDB" id="A0A8J2TPQ0"/>
<dbReference type="EMBL" id="BMIC01000003">
    <property type="protein sequence ID" value="GFZ87370.1"/>
    <property type="molecule type" value="Genomic_DNA"/>
</dbReference>
<dbReference type="Gene3D" id="3.10.450.50">
    <property type="match status" value="1"/>
</dbReference>
<gene>
    <name evidence="1" type="ORF">GCM10011531_18340</name>
</gene>
<evidence type="ECO:0000313" key="2">
    <source>
        <dbReference type="Proteomes" id="UP000598120"/>
    </source>
</evidence>
<dbReference type="PROSITE" id="PS51257">
    <property type="entry name" value="PROKAR_LIPOPROTEIN"/>
    <property type="match status" value="1"/>
</dbReference>
<keyword evidence="2" id="KW-1185">Reference proteome</keyword>
<accession>A0A8J2TPQ0</accession>
<dbReference type="Proteomes" id="UP000598120">
    <property type="component" value="Unassembled WGS sequence"/>
</dbReference>
<dbReference type="SUPFAM" id="SSF54427">
    <property type="entry name" value="NTF2-like"/>
    <property type="match status" value="1"/>
</dbReference>
<sequence length="172" mass="19925">MKNLILLGLTVILFTACNQEVRYTQQSPEIDTYKKAMDDYKNMNWESMPKHYADTAKIASNVIEEKALTVSQAIEKYKQDAAGFDWVVEKEEYEMVVTDKGETWVNFWGIWKGTMKSNNKVYVIPFHNTARFIDGKIVEEYGYWDNSEIVLDIQKIEAAENSVLSEENSIDN</sequence>
<name>A0A8J2TPQ0_9FLAO</name>
<reference evidence="1 2" key="1">
    <citation type="journal article" date="2014" name="Int. J. Syst. Evol. Microbiol.">
        <title>Complete genome sequence of Corynebacterium casei LMG S-19264T (=DSM 44701T), isolated from a smear-ripened cheese.</title>
        <authorList>
            <consortium name="US DOE Joint Genome Institute (JGI-PGF)"/>
            <person name="Walter F."/>
            <person name="Albersmeier A."/>
            <person name="Kalinowski J."/>
            <person name="Ruckert C."/>
        </authorList>
    </citation>
    <scope>NUCLEOTIDE SEQUENCE [LARGE SCALE GENOMIC DNA]</scope>
    <source>
        <strain evidence="1 2">CGMCC 1.15295</strain>
    </source>
</reference>
<dbReference type="InterPro" id="IPR032710">
    <property type="entry name" value="NTF2-like_dom_sf"/>
</dbReference>
<protein>
    <recommendedName>
        <fullName evidence="3">Nuclear transport factor 2 family protein</fullName>
    </recommendedName>
</protein>
<proteinExistence type="predicted"/>
<organism evidence="1 2">
    <name type="scientific">Aquaticitalea lipolytica</name>
    <dbReference type="NCBI Taxonomy" id="1247562"/>
    <lineage>
        <taxon>Bacteria</taxon>
        <taxon>Pseudomonadati</taxon>
        <taxon>Bacteroidota</taxon>
        <taxon>Flavobacteriia</taxon>
        <taxon>Flavobacteriales</taxon>
        <taxon>Flavobacteriaceae</taxon>
        <taxon>Aquaticitalea</taxon>
    </lineage>
</organism>
<evidence type="ECO:0008006" key="3">
    <source>
        <dbReference type="Google" id="ProtNLM"/>
    </source>
</evidence>